<dbReference type="SUPFAM" id="SSF50952">
    <property type="entry name" value="Soluble quinoprotein glucose dehydrogenase"/>
    <property type="match status" value="1"/>
</dbReference>
<keyword evidence="2" id="KW-0624">Polysaccharide degradation</keyword>
<keyword evidence="2" id="KW-0119">Carbohydrate metabolism</keyword>
<dbReference type="InterPro" id="IPR036116">
    <property type="entry name" value="FN3_sf"/>
</dbReference>
<evidence type="ECO:0000256" key="2">
    <source>
        <dbReference type="ARBA" id="ARBA00023326"/>
    </source>
</evidence>
<dbReference type="PANTHER" id="PTHR19328:SF13">
    <property type="entry name" value="HIPL1 PROTEIN"/>
    <property type="match status" value="1"/>
</dbReference>
<evidence type="ECO:0000313" key="7">
    <source>
        <dbReference type="Proteomes" id="UP000316639"/>
    </source>
</evidence>
<feature type="domain" description="Fibronectin type-III" evidence="5">
    <location>
        <begin position="180"/>
        <end position="268"/>
    </location>
</feature>
<dbReference type="GO" id="GO:0000272">
    <property type="term" value="P:polysaccharide catabolic process"/>
    <property type="evidence" value="ECO:0007669"/>
    <property type="project" value="UniProtKB-KW"/>
</dbReference>
<evidence type="ECO:0000259" key="4">
    <source>
        <dbReference type="PROSITE" id="PS50022"/>
    </source>
</evidence>
<proteinExistence type="predicted"/>
<sequence>MWKAGRATAAHTYLGGTVALRRLLVLATTAAVVLGLTPAAHAGEPPLKAVATASSEPSARHTATKTTDGNPRTSWRAGREQNQWLTLDLGAISTINRFVLSWGRECGRVFEVQTSPDGIYWNEIHRTSIGNGGTIDRDDLTANGRFIRVYLERPCYDSYEIPEFQVYGKPGVVDVTPPNPPAGLRATASTATSVRLEWTPAADNVQVVAYDIYNSGAFVKTVDGGATNNNNVTRLNPNTPYSFYVNARDAAGNVSQASNTVNITTPPAVVDNEPPSVPTNVRAVPTANGVALTWTASTDNVGVASYAVFREGAQAGTSATPNATISGLAANTAYAFTVKAIDTSGKSSAFTEPVAVTTTRGRDAVGQMTRVVADTDVPWGLEFLPDGSALYAQRDSADVVRVTRTGEKTVVGHVPNVVSTDGEGGLLGVERRGEWIYLYHTSPTDNRLVRMRLADGKLTDHQVLLTGAPRNKFHNGGRLRFGPDGKLYIATGDGQVPQFAQDLNSLGGKVLRVNPDGSVPRDNPFPGKYVYSYGHRNVQGLAFDSRGRLWEAEFGNSIMDEVNLIKPGGNYGWPACEGTAGACDEPTFVKPQWTSPVSAASPSGLTIVNDVLYLAALRGQKLYRMPITRQGLGAPTSYFEGHYGRLRTVERSPDGGLWLTTSNGDKDSIPHNSTTVLMHVALR</sequence>
<keyword evidence="7" id="KW-1185">Reference proteome</keyword>
<dbReference type="InterPro" id="IPR011041">
    <property type="entry name" value="Quinoprot_gluc/sorb_DH_b-prop"/>
</dbReference>
<dbReference type="EMBL" id="VOBR01000005">
    <property type="protein sequence ID" value="TWP52481.1"/>
    <property type="molecule type" value="Genomic_DNA"/>
</dbReference>
<dbReference type="SMART" id="SM00060">
    <property type="entry name" value="FN3"/>
    <property type="match status" value="2"/>
</dbReference>
<evidence type="ECO:0000256" key="1">
    <source>
        <dbReference type="ARBA" id="ARBA00023295"/>
    </source>
</evidence>
<protein>
    <submittedName>
        <fullName evidence="6">Glucose dehydrogenase</fullName>
    </submittedName>
</protein>
<dbReference type="SUPFAM" id="SSF49265">
    <property type="entry name" value="Fibronectin type III"/>
    <property type="match status" value="1"/>
</dbReference>
<organism evidence="6 7">
    <name type="scientific">Lentzea tibetensis</name>
    <dbReference type="NCBI Taxonomy" id="2591470"/>
    <lineage>
        <taxon>Bacteria</taxon>
        <taxon>Bacillati</taxon>
        <taxon>Actinomycetota</taxon>
        <taxon>Actinomycetes</taxon>
        <taxon>Pseudonocardiales</taxon>
        <taxon>Pseudonocardiaceae</taxon>
        <taxon>Lentzea</taxon>
    </lineage>
</organism>
<dbReference type="InterPro" id="IPR003961">
    <property type="entry name" value="FN3_dom"/>
</dbReference>
<dbReference type="Pfam" id="PF00041">
    <property type="entry name" value="fn3"/>
    <property type="match status" value="2"/>
</dbReference>
<dbReference type="InterPro" id="IPR008979">
    <property type="entry name" value="Galactose-bd-like_sf"/>
</dbReference>
<comment type="caution">
    <text evidence="6">The sequence shown here is derived from an EMBL/GenBank/DDBJ whole genome shotgun (WGS) entry which is preliminary data.</text>
</comment>
<evidence type="ECO:0000259" key="5">
    <source>
        <dbReference type="PROSITE" id="PS50853"/>
    </source>
</evidence>
<reference evidence="6 7" key="1">
    <citation type="submission" date="2019-07" db="EMBL/GenBank/DDBJ databases">
        <title>Lentzea xizangensis sp. nov., isolated from Qinghai-Tibetan Plateau Soils.</title>
        <authorList>
            <person name="Huang J."/>
        </authorList>
    </citation>
    <scope>NUCLEOTIDE SEQUENCE [LARGE SCALE GENOMIC DNA]</scope>
    <source>
        <strain evidence="6 7">FXJ1.1311</strain>
    </source>
</reference>
<feature type="compositionally biased region" description="Polar residues" evidence="3">
    <location>
        <begin position="64"/>
        <end position="73"/>
    </location>
</feature>
<dbReference type="Gene3D" id="2.60.120.260">
    <property type="entry name" value="Galactose-binding domain-like"/>
    <property type="match status" value="1"/>
</dbReference>
<dbReference type="SUPFAM" id="SSF49785">
    <property type="entry name" value="Galactose-binding domain-like"/>
    <property type="match status" value="1"/>
</dbReference>
<dbReference type="Proteomes" id="UP000316639">
    <property type="component" value="Unassembled WGS sequence"/>
</dbReference>
<feature type="region of interest" description="Disordered" evidence="3">
    <location>
        <begin position="49"/>
        <end position="77"/>
    </location>
</feature>
<dbReference type="PROSITE" id="PS50853">
    <property type="entry name" value="FN3"/>
    <property type="match status" value="2"/>
</dbReference>
<feature type="domain" description="F5/8 type C" evidence="4">
    <location>
        <begin position="29"/>
        <end position="169"/>
    </location>
</feature>
<evidence type="ECO:0000313" key="6">
    <source>
        <dbReference type="EMBL" id="TWP52481.1"/>
    </source>
</evidence>
<dbReference type="Gene3D" id="2.120.10.30">
    <property type="entry name" value="TolB, C-terminal domain"/>
    <property type="match status" value="1"/>
</dbReference>
<keyword evidence="1" id="KW-0378">Hydrolase</keyword>
<dbReference type="CDD" id="cd00063">
    <property type="entry name" value="FN3"/>
    <property type="match status" value="2"/>
</dbReference>
<dbReference type="GO" id="GO:0016798">
    <property type="term" value="F:hydrolase activity, acting on glycosyl bonds"/>
    <property type="evidence" value="ECO:0007669"/>
    <property type="project" value="UniProtKB-KW"/>
</dbReference>
<dbReference type="InterPro" id="IPR012938">
    <property type="entry name" value="Glc/Sorbosone_DH"/>
</dbReference>
<dbReference type="InterPro" id="IPR000421">
    <property type="entry name" value="FA58C"/>
</dbReference>
<dbReference type="InterPro" id="IPR013783">
    <property type="entry name" value="Ig-like_fold"/>
</dbReference>
<accession>A0A563EYC9</accession>
<dbReference type="PANTHER" id="PTHR19328">
    <property type="entry name" value="HEDGEHOG-INTERACTING PROTEIN"/>
    <property type="match status" value="1"/>
</dbReference>
<dbReference type="OrthoDB" id="9770043at2"/>
<evidence type="ECO:0000256" key="3">
    <source>
        <dbReference type="SAM" id="MobiDB-lite"/>
    </source>
</evidence>
<dbReference type="Pfam" id="PF00754">
    <property type="entry name" value="F5_F8_type_C"/>
    <property type="match status" value="1"/>
</dbReference>
<dbReference type="Gene3D" id="2.60.40.10">
    <property type="entry name" value="Immunoglobulins"/>
    <property type="match status" value="2"/>
</dbReference>
<keyword evidence="1" id="KW-0326">Glycosidase</keyword>
<dbReference type="Pfam" id="PF07995">
    <property type="entry name" value="GSDH"/>
    <property type="match status" value="1"/>
</dbReference>
<dbReference type="PROSITE" id="PS50022">
    <property type="entry name" value="FA58C_3"/>
    <property type="match status" value="1"/>
</dbReference>
<feature type="domain" description="Fibronectin type-III" evidence="5">
    <location>
        <begin position="274"/>
        <end position="361"/>
    </location>
</feature>
<name>A0A563EYC9_9PSEU</name>
<gene>
    <name evidence="6" type="ORF">FKR81_09130</name>
</gene>
<dbReference type="InterPro" id="IPR011042">
    <property type="entry name" value="6-blade_b-propeller_TolB-like"/>
</dbReference>
<dbReference type="AlphaFoldDB" id="A0A563EYC9"/>